<organism evidence="4 5">
    <name type="scientific">Pectobacterium aroidearum</name>
    <dbReference type="NCBI Taxonomy" id="1201031"/>
    <lineage>
        <taxon>Bacteria</taxon>
        <taxon>Pseudomonadati</taxon>
        <taxon>Pseudomonadota</taxon>
        <taxon>Gammaproteobacteria</taxon>
        <taxon>Enterobacterales</taxon>
        <taxon>Pectobacteriaceae</taxon>
        <taxon>Pectobacterium</taxon>
    </lineage>
</organism>
<dbReference type="Gene3D" id="1.10.10.60">
    <property type="entry name" value="Homeodomain-like"/>
    <property type="match status" value="1"/>
</dbReference>
<dbReference type="GO" id="GO:0043565">
    <property type="term" value="F:sequence-specific DNA binding"/>
    <property type="evidence" value="ECO:0007669"/>
    <property type="project" value="InterPro"/>
</dbReference>
<dbReference type="Pfam" id="PF12833">
    <property type="entry name" value="HTH_18"/>
    <property type="match status" value="1"/>
</dbReference>
<dbReference type="SUPFAM" id="SSF46689">
    <property type="entry name" value="Homeodomain-like"/>
    <property type="match status" value="2"/>
</dbReference>
<dbReference type="InterPro" id="IPR009594">
    <property type="entry name" value="Tscrpt_reg_HTH_AraC_N"/>
</dbReference>
<dbReference type="InterPro" id="IPR018060">
    <property type="entry name" value="HTH_AraC"/>
</dbReference>
<evidence type="ECO:0000313" key="4">
    <source>
        <dbReference type="EMBL" id="MBA5203434.1"/>
    </source>
</evidence>
<protein>
    <submittedName>
        <fullName evidence="4">AraC family transcriptional regulator</fullName>
    </submittedName>
</protein>
<name>A0AAW3SPK8_9GAMM</name>
<proteinExistence type="predicted"/>
<dbReference type="EMBL" id="JACERJ010000002">
    <property type="protein sequence ID" value="MBA5203434.1"/>
    <property type="molecule type" value="Genomic_DNA"/>
</dbReference>
<dbReference type="SMART" id="SM00342">
    <property type="entry name" value="HTH_ARAC"/>
    <property type="match status" value="1"/>
</dbReference>
<dbReference type="PANTHER" id="PTHR43436">
    <property type="entry name" value="ARAC-FAMILY TRANSCRIPTIONAL REGULATOR"/>
    <property type="match status" value="1"/>
</dbReference>
<keyword evidence="1" id="KW-0805">Transcription regulation</keyword>
<gene>
    <name evidence="4" type="ORF">H2Y57_06990</name>
</gene>
<comment type="caution">
    <text evidence="4">The sequence shown here is derived from an EMBL/GenBank/DDBJ whole genome shotgun (WGS) entry which is preliminary data.</text>
</comment>
<reference evidence="4 5" key="1">
    <citation type="submission" date="2020-07" db="EMBL/GenBank/DDBJ databases">
        <title>Characterization of Pectobacterium aroidearum strains causing soft rot on Amorphophallus konjac.</title>
        <authorList>
            <person name="Xie H."/>
        </authorList>
    </citation>
    <scope>NUCLEOTIDE SEQUENCE [LARGE SCALE GENOMIC DNA]</scope>
    <source>
        <strain evidence="4 5">MY7</strain>
    </source>
</reference>
<evidence type="ECO:0000256" key="1">
    <source>
        <dbReference type="ARBA" id="ARBA00023015"/>
    </source>
</evidence>
<feature type="domain" description="HTH araC/xylS-type" evidence="3">
    <location>
        <begin position="207"/>
        <end position="305"/>
    </location>
</feature>
<dbReference type="GO" id="GO:0003700">
    <property type="term" value="F:DNA-binding transcription factor activity"/>
    <property type="evidence" value="ECO:0007669"/>
    <property type="project" value="InterPro"/>
</dbReference>
<dbReference type="PROSITE" id="PS01124">
    <property type="entry name" value="HTH_ARAC_FAMILY_2"/>
    <property type="match status" value="1"/>
</dbReference>
<keyword evidence="2" id="KW-0804">Transcription</keyword>
<dbReference type="AlphaFoldDB" id="A0AAW3SPK8"/>
<evidence type="ECO:0000259" key="3">
    <source>
        <dbReference type="PROSITE" id="PS01124"/>
    </source>
</evidence>
<evidence type="ECO:0000313" key="5">
    <source>
        <dbReference type="Proteomes" id="UP000557749"/>
    </source>
</evidence>
<dbReference type="InterPro" id="IPR009057">
    <property type="entry name" value="Homeodomain-like_sf"/>
</dbReference>
<dbReference type="RefSeq" id="WP_181844810.1">
    <property type="nucleotide sequence ID" value="NZ_JACERJ010000002.1"/>
</dbReference>
<accession>A0AAW3SPK8</accession>
<dbReference type="PANTHER" id="PTHR43436:SF1">
    <property type="entry name" value="TRANSCRIPTIONAL REGULATORY PROTEIN"/>
    <property type="match status" value="1"/>
</dbReference>
<sequence>MIFELSEDDRHRRKETEQIRTALAQRVSIFVGDEVDRATSLPGLSFSKVRQPTPPMSFLYDPCISMIIQGRKRVQLGGSTYIYDESRFLLTAVNLPTVTEVLQASAQAPYMSLLMKLDLQAARQMLADVDMQNVNAAINGSAMATGPATVELFDAVKRLVDLLDKPKDLVHLGALIQREIIYRILTSPVGARFRETILLGTQSQRTAKAIAWLREHYTLPLRIEDLAEVAGMGISTLHHHFRAMTSMSPLQYQKHLRLHEARRILLGENVDAVTAAVRVGYESASQFNREYRRMFGAPPIRDVKPLRTAKTSQAPT</sequence>
<evidence type="ECO:0000256" key="2">
    <source>
        <dbReference type="ARBA" id="ARBA00023163"/>
    </source>
</evidence>
<dbReference type="Proteomes" id="UP000557749">
    <property type="component" value="Unassembled WGS sequence"/>
</dbReference>
<dbReference type="Pfam" id="PF06719">
    <property type="entry name" value="AraC_N"/>
    <property type="match status" value="1"/>
</dbReference>